<accession>A0ABT5BBC2</accession>
<feature type="compositionally biased region" description="Low complexity" evidence="1">
    <location>
        <begin position="23"/>
        <end position="63"/>
    </location>
</feature>
<name>A0ABT5BBC2_9BACT</name>
<comment type="caution">
    <text evidence="2">The sequence shown here is derived from an EMBL/GenBank/DDBJ whole genome shotgun (WGS) entry which is preliminary data.</text>
</comment>
<organism evidence="2 3">
    <name type="scientific">Nannocystis radixulma</name>
    <dbReference type="NCBI Taxonomy" id="2995305"/>
    <lineage>
        <taxon>Bacteria</taxon>
        <taxon>Pseudomonadati</taxon>
        <taxon>Myxococcota</taxon>
        <taxon>Polyangia</taxon>
        <taxon>Nannocystales</taxon>
        <taxon>Nannocystaceae</taxon>
        <taxon>Nannocystis</taxon>
    </lineage>
</organism>
<dbReference type="Proteomes" id="UP001217838">
    <property type="component" value="Unassembled WGS sequence"/>
</dbReference>
<protein>
    <recommendedName>
        <fullName evidence="4">Lipoprotein</fullName>
    </recommendedName>
</protein>
<gene>
    <name evidence="2" type="ORF">POL58_27035</name>
</gene>
<keyword evidence="3" id="KW-1185">Reference proteome</keyword>
<dbReference type="EMBL" id="JAQNDN010000015">
    <property type="protein sequence ID" value="MDC0671434.1"/>
    <property type="molecule type" value="Genomic_DNA"/>
</dbReference>
<reference evidence="2 3" key="1">
    <citation type="submission" date="2022-11" db="EMBL/GenBank/DDBJ databases">
        <title>Minimal conservation of predation-associated metabolite biosynthetic gene clusters underscores biosynthetic potential of Myxococcota including descriptions for ten novel species: Archangium lansinium sp. nov., Myxococcus landrumus sp. nov., Nannocystis bai.</title>
        <authorList>
            <person name="Ahearne A."/>
            <person name="Stevens C."/>
            <person name="Dowd S."/>
        </authorList>
    </citation>
    <scope>NUCLEOTIDE SEQUENCE [LARGE SCALE GENOMIC DNA]</scope>
    <source>
        <strain evidence="2 3">NCELM</strain>
    </source>
</reference>
<feature type="region of interest" description="Disordered" evidence="1">
    <location>
        <begin position="13"/>
        <end position="82"/>
    </location>
</feature>
<dbReference type="PROSITE" id="PS51257">
    <property type="entry name" value="PROKAR_LIPOPROTEIN"/>
    <property type="match status" value="1"/>
</dbReference>
<evidence type="ECO:0000313" key="2">
    <source>
        <dbReference type="EMBL" id="MDC0671434.1"/>
    </source>
</evidence>
<dbReference type="RefSeq" id="WP_272001646.1">
    <property type="nucleotide sequence ID" value="NZ_JAQNDN010000015.1"/>
</dbReference>
<proteinExistence type="predicted"/>
<evidence type="ECO:0000256" key="1">
    <source>
        <dbReference type="SAM" id="MobiDB-lite"/>
    </source>
</evidence>
<evidence type="ECO:0008006" key="4">
    <source>
        <dbReference type="Google" id="ProtNLM"/>
    </source>
</evidence>
<sequence length="201" mass="20014">MKRWIAALTVTLGGCGPEKNESTESPTSSSTTEATTGVEPTTTGTPTSGSGTGGASEATTGTTMNGLCGDASPPDAEQQCASQPDRAGCNGLAIDGGSCVWIAWFPVRLMDGVCGFGDPRGQCAFVPCSEEGCAELSPCGPEGFGGGFIVGENGAVSVGFANWCLGPPAPAQACIFDFEGQLEEGPPECACLCDPGFPGAG</sequence>
<evidence type="ECO:0000313" key="3">
    <source>
        <dbReference type="Proteomes" id="UP001217838"/>
    </source>
</evidence>